<sequence>MSEAIGAYLLKDSNSIDSPALLIYTDVVSENIQKAILAIGDVHRLRPHIKTNKSVDACRLMMEAGIGAFKCATVSEAELLVNAGAKDILLAYQPVGPKQERWESLVLSFPDIRFSCLVDDIDVARQLASRGVSKHLEFAVYLDINAGTDRTGVSIGKPAEELYRSCLAMQGLKVLGMHVYDGHVRQENWNERKRACDEGFAPVQELANILRSEGANVEIIAGGSTTFTIHALRPGVVCSPGTFIYWDRGYSLGLPEQPYVPAALVLTRIISLPGPDLVCLDLGHKSIAAENPLKNRVTLLGVENWEPVGQSEEHLVFRVPAGHSYRVGDAFLGIPYHICPTVALYDEAVTIVKGEKSAVWPILARSKKITY</sequence>
<evidence type="ECO:0000313" key="4">
    <source>
        <dbReference type="EMBL" id="EON76805.1"/>
    </source>
</evidence>
<evidence type="ECO:0000256" key="1">
    <source>
        <dbReference type="ARBA" id="ARBA00005323"/>
    </source>
</evidence>
<evidence type="ECO:0000313" key="5">
    <source>
        <dbReference type="Proteomes" id="UP000013909"/>
    </source>
</evidence>
<dbReference type="GO" id="GO:0008721">
    <property type="term" value="F:D-serine ammonia-lyase activity"/>
    <property type="evidence" value="ECO:0007669"/>
    <property type="project" value="TreeGrafter"/>
</dbReference>
<dbReference type="InterPro" id="IPR026956">
    <property type="entry name" value="D-ser_dehydrat-like_dom"/>
</dbReference>
<comment type="similarity">
    <text evidence="1">Belongs to the DSD1 family.</text>
</comment>
<dbReference type="EMBL" id="AQHR01000073">
    <property type="protein sequence ID" value="EON76805.1"/>
    <property type="molecule type" value="Genomic_DNA"/>
</dbReference>
<reference evidence="4 5" key="1">
    <citation type="submission" date="2013-02" db="EMBL/GenBank/DDBJ databases">
        <title>A novel strain isolated from Lonar lake, Maharashtra, India.</title>
        <authorList>
            <person name="Singh A."/>
        </authorList>
    </citation>
    <scope>NUCLEOTIDE SEQUENCE [LARGE SCALE GENOMIC DNA]</scope>
    <source>
        <strain evidence="4 5">AK24</strain>
    </source>
</reference>
<name>R7ZRQ7_9BACT</name>
<dbReference type="PANTHER" id="PTHR28004">
    <property type="entry name" value="ZGC:162816-RELATED"/>
    <property type="match status" value="1"/>
</dbReference>
<evidence type="ECO:0000256" key="2">
    <source>
        <dbReference type="ARBA" id="ARBA00023239"/>
    </source>
</evidence>
<accession>R7ZRQ7</accession>
<keyword evidence="2" id="KW-0456">Lyase</keyword>
<dbReference type="Pfam" id="PF14031">
    <property type="entry name" value="D-ser_dehydrat"/>
    <property type="match status" value="1"/>
</dbReference>
<gene>
    <name evidence="4" type="ORF">ADIS_2676</name>
</gene>
<comment type="caution">
    <text evidence="4">The sequence shown here is derived from an EMBL/GenBank/DDBJ whole genome shotgun (WGS) entry which is preliminary data.</text>
</comment>
<dbReference type="Gene3D" id="2.40.37.20">
    <property type="entry name" value="D-serine dehydratase-like domain"/>
    <property type="match status" value="1"/>
</dbReference>
<proteinExistence type="inferred from homology"/>
<dbReference type="InterPro" id="IPR051466">
    <property type="entry name" value="D-amino_acid_metab_enzyme"/>
</dbReference>
<dbReference type="InterPro" id="IPR029066">
    <property type="entry name" value="PLP-binding_barrel"/>
</dbReference>
<protein>
    <submittedName>
        <fullName evidence="4">Low-specificity D-threonine aldolase</fullName>
    </submittedName>
</protein>
<dbReference type="AlphaFoldDB" id="R7ZRQ7"/>
<feature type="domain" description="D-serine dehydratase-like" evidence="3">
    <location>
        <begin position="262"/>
        <end position="352"/>
    </location>
</feature>
<dbReference type="Pfam" id="PF01168">
    <property type="entry name" value="Ala_racemase_N"/>
    <property type="match status" value="1"/>
</dbReference>
<dbReference type="InterPro" id="IPR001608">
    <property type="entry name" value="Ala_racemase_N"/>
</dbReference>
<dbReference type="Proteomes" id="UP000013909">
    <property type="component" value="Unassembled WGS sequence"/>
</dbReference>
<dbReference type="GO" id="GO:0036088">
    <property type="term" value="P:D-serine catabolic process"/>
    <property type="evidence" value="ECO:0007669"/>
    <property type="project" value="TreeGrafter"/>
</dbReference>
<dbReference type="OrthoDB" id="9788869at2"/>
<dbReference type="Gene3D" id="3.20.20.10">
    <property type="entry name" value="Alanine racemase"/>
    <property type="match status" value="1"/>
</dbReference>
<dbReference type="PANTHER" id="PTHR28004:SF2">
    <property type="entry name" value="D-SERINE DEHYDRATASE"/>
    <property type="match status" value="1"/>
</dbReference>
<organism evidence="4 5">
    <name type="scientific">Lunatimonas lonarensis</name>
    <dbReference type="NCBI Taxonomy" id="1232681"/>
    <lineage>
        <taxon>Bacteria</taxon>
        <taxon>Pseudomonadati</taxon>
        <taxon>Bacteroidota</taxon>
        <taxon>Cytophagia</taxon>
        <taxon>Cytophagales</taxon>
        <taxon>Cyclobacteriaceae</taxon>
    </lineage>
</organism>
<dbReference type="PATRIC" id="fig|1288963.3.peg.2667"/>
<evidence type="ECO:0000259" key="3">
    <source>
        <dbReference type="SMART" id="SM01119"/>
    </source>
</evidence>
<dbReference type="SUPFAM" id="SSF51419">
    <property type="entry name" value="PLP-binding barrel"/>
    <property type="match status" value="1"/>
</dbReference>
<keyword evidence="5" id="KW-1185">Reference proteome</keyword>
<dbReference type="SMART" id="SM01119">
    <property type="entry name" value="D-ser_dehydrat"/>
    <property type="match status" value="1"/>
</dbReference>
<dbReference type="STRING" id="1232681.ADIS_2676"/>
<dbReference type="CDD" id="cd06821">
    <property type="entry name" value="PLPDE_III_D-TA"/>
    <property type="match status" value="1"/>
</dbReference>
<dbReference type="RefSeq" id="WP_010854811.1">
    <property type="nucleotide sequence ID" value="NZ_AQHR01000073.1"/>
</dbReference>
<dbReference type="InterPro" id="IPR042208">
    <property type="entry name" value="D-ser_dehydrat-like_sf"/>
</dbReference>